<proteinExistence type="predicted"/>
<reference evidence="3" key="1">
    <citation type="submission" date="2018-07" db="EMBL/GenBank/DDBJ databases">
        <authorList>
            <person name="Quirk P.G."/>
            <person name="Krulwich T.A."/>
        </authorList>
    </citation>
    <scope>NUCLEOTIDE SEQUENCE</scope>
    <source>
        <strain evidence="3">Anand</strain>
    </source>
</reference>
<organism evidence="3">
    <name type="scientific">Theileria annulata</name>
    <dbReference type="NCBI Taxonomy" id="5874"/>
    <lineage>
        <taxon>Eukaryota</taxon>
        <taxon>Sar</taxon>
        <taxon>Alveolata</taxon>
        <taxon>Apicomplexa</taxon>
        <taxon>Aconoidasida</taxon>
        <taxon>Piroplasmida</taxon>
        <taxon>Theileriidae</taxon>
        <taxon>Theileria</taxon>
    </lineage>
</organism>
<dbReference type="EMBL" id="UIVS01000002">
    <property type="protein sequence ID" value="SVP92367.1"/>
    <property type="molecule type" value="Genomic_DNA"/>
</dbReference>
<dbReference type="AlphaFoldDB" id="A0A3B0MQG1"/>
<accession>A0A3B0MQG1</accession>
<sequence>MIKYISYTYIIIIIIVKFVNCADQDVYQPSGGEDDDSDDDNYDLVVRELETLIEEDQKSGDTVVSDNIMEHGLGHIVYDSYSSQRITTHVTEDEKIKQSLSIHHREKHEVEDVKKSKEIIFMKKDHLGNFFLMTELDYNRIWDDNNSMKYNFITKVEQILYKSETVYDHRPDRAYPLSLTYNKKRKVFILRLEDDGFLYINKRQGQWKILARKIPNYVKLYSIDSEGNQFQLSEGQYYLYLTDKCCFKYIFFSEIPCVKIIANNKLVWEKKPNENRLLSVYINLKGDFLAKFESHISVIAKKHNEYKYMFDKPGK</sequence>
<gene>
    <name evidence="2" type="ORF">TAT_000216000</name>
    <name evidence="3" type="ORF">TAV_000216000</name>
</gene>
<dbReference type="EMBL" id="UIVT01000002">
    <property type="protein sequence ID" value="SVP92222.1"/>
    <property type="molecule type" value="Genomic_DNA"/>
</dbReference>
<name>A0A3B0MQG1_THEAN</name>
<evidence type="ECO:0000313" key="3">
    <source>
        <dbReference type="EMBL" id="SVP92367.1"/>
    </source>
</evidence>
<keyword evidence="1" id="KW-0732">Signal</keyword>
<dbReference type="Pfam" id="PF04385">
    <property type="entry name" value="FAINT"/>
    <property type="match status" value="1"/>
</dbReference>
<protein>
    <submittedName>
        <fullName evidence="3">Theileria-specific sub-telomeric protein, SVSP family, putative</fullName>
    </submittedName>
</protein>
<evidence type="ECO:0000313" key="2">
    <source>
        <dbReference type="EMBL" id="SVP92222.1"/>
    </source>
</evidence>
<evidence type="ECO:0000256" key="1">
    <source>
        <dbReference type="SAM" id="SignalP"/>
    </source>
</evidence>
<feature type="chain" id="PRO_5036076006" evidence="1">
    <location>
        <begin position="22"/>
        <end position="315"/>
    </location>
</feature>
<dbReference type="InterPro" id="IPR007480">
    <property type="entry name" value="DUF529"/>
</dbReference>
<feature type="signal peptide" evidence="1">
    <location>
        <begin position="1"/>
        <end position="21"/>
    </location>
</feature>
<dbReference type="VEuPathDB" id="PiroplasmaDB:TA09435"/>